<evidence type="ECO:0000256" key="1">
    <source>
        <dbReference type="ARBA" id="ARBA00004613"/>
    </source>
</evidence>
<gene>
    <name evidence="8" type="primary">ifnphi4</name>
</gene>
<dbReference type="PANTHER" id="PTHR11691">
    <property type="entry name" value="TYPE I INTERFERON"/>
    <property type="match status" value="1"/>
</dbReference>
<dbReference type="Proteomes" id="UP000694565">
    <property type="component" value="Unplaced"/>
</dbReference>
<evidence type="ECO:0000256" key="5">
    <source>
        <dbReference type="ARBA" id="ARBA00022729"/>
    </source>
</evidence>
<reference evidence="9" key="1">
    <citation type="submission" date="2025-05" db="UniProtKB">
        <authorList>
            <consortium name="Ensembl"/>
        </authorList>
    </citation>
    <scope>IDENTIFICATION</scope>
</reference>
<evidence type="ECO:0000256" key="7">
    <source>
        <dbReference type="ARBA" id="ARBA00023157"/>
    </source>
</evidence>
<keyword evidence="3" id="KW-0202">Cytokine</keyword>
<dbReference type="GO" id="GO:0005125">
    <property type="term" value="F:cytokine activity"/>
    <property type="evidence" value="ECO:0007669"/>
    <property type="project" value="UniProtKB-KW"/>
</dbReference>
<comment type="subcellular location">
    <subcellularLocation>
        <location evidence="1">Secreted</location>
    </subcellularLocation>
</comment>
<evidence type="ECO:0000256" key="6">
    <source>
        <dbReference type="ARBA" id="ARBA00023118"/>
    </source>
</evidence>
<dbReference type="InterPro" id="IPR009079">
    <property type="entry name" value="4_helix_cytokine-like_core"/>
</dbReference>
<dbReference type="Pfam" id="PF00143">
    <property type="entry name" value="Interferon"/>
    <property type="match status" value="1"/>
</dbReference>
<keyword evidence="10" id="KW-1185">Reference proteome</keyword>
<organism evidence="9 10">
    <name type="scientific">Cyclopterus lumpus</name>
    <name type="common">Lumpsucker</name>
    <dbReference type="NCBI Taxonomy" id="8103"/>
    <lineage>
        <taxon>Eukaryota</taxon>
        <taxon>Metazoa</taxon>
        <taxon>Chordata</taxon>
        <taxon>Craniata</taxon>
        <taxon>Vertebrata</taxon>
        <taxon>Euteleostomi</taxon>
        <taxon>Actinopterygii</taxon>
        <taxon>Neopterygii</taxon>
        <taxon>Teleostei</taxon>
        <taxon>Neoteleostei</taxon>
        <taxon>Acanthomorphata</taxon>
        <taxon>Eupercaria</taxon>
        <taxon>Perciformes</taxon>
        <taxon>Cottioidei</taxon>
        <taxon>Cottales</taxon>
        <taxon>Cyclopteridae</taxon>
        <taxon>Cyclopterus</taxon>
    </lineage>
</organism>
<dbReference type="GeneTree" id="ENSGT00510000050089"/>
<dbReference type="GO" id="GO:0005126">
    <property type="term" value="F:cytokine receptor binding"/>
    <property type="evidence" value="ECO:0007669"/>
    <property type="project" value="InterPro"/>
</dbReference>
<evidence type="ECO:0000313" key="10">
    <source>
        <dbReference type="Proteomes" id="UP000694565"/>
    </source>
</evidence>
<dbReference type="AlphaFoldDB" id="A0A8C3G0H9"/>
<evidence type="ECO:0000313" key="9">
    <source>
        <dbReference type="Ensembl" id="ENSCLMP00005025618.1"/>
    </source>
</evidence>
<dbReference type="GO" id="GO:0006955">
    <property type="term" value="P:immune response"/>
    <property type="evidence" value="ECO:0007669"/>
    <property type="project" value="UniProtKB-ARBA"/>
</dbReference>
<protein>
    <recommendedName>
        <fullName evidence="11">Interferon a3-like</fullName>
    </recommendedName>
</protein>
<sequence>MKRCACSINEALHLSSNTTTPSQENSLKVNPHLVEMLRRMLLVFVSLSVFSSASSLSCRWMHHKFRQHSNNSLDLIERMCHESAPVVFELIFFFQAEDKLRFTVQILEEMAALFEEDHSNASWEENTVDHFLIVVTQQADGLHSCSHGHKKKNKKLHMYFKRLSHILEQMGHSAESWELIRKEMKTHLMRADQLASSLLTN</sequence>
<dbReference type="PANTHER" id="PTHR11691:SF73">
    <property type="entry name" value="INTERFERON BETA"/>
    <property type="match status" value="1"/>
</dbReference>
<comment type="similarity">
    <text evidence="2">Belongs to the alpha/beta interferon family.</text>
</comment>
<evidence type="ECO:0000256" key="4">
    <source>
        <dbReference type="ARBA" id="ARBA00022525"/>
    </source>
</evidence>
<proteinExistence type="inferred from homology"/>
<dbReference type="GO" id="GO:0051607">
    <property type="term" value="P:defense response to virus"/>
    <property type="evidence" value="ECO:0007669"/>
    <property type="project" value="UniProtKB-KW"/>
</dbReference>
<dbReference type="GO" id="GO:0043330">
    <property type="term" value="P:response to exogenous dsRNA"/>
    <property type="evidence" value="ECO:0007669"/>
    <property type="project" value="TreeGrafter"/>
</dbReference>
<evidence type="ECO:0008006" key="11">
    <source>
        <dbReference type="Google" id="ProtNLM"/>
    </source>
</evidence>
<keyword evidence="4" id="KW-0964">Secreted</keyword>
<name>A0A8C3G0H9_CYCLU</name>
<keyword evidence="6" id="KW-0051">Antiviral defense</keyword>
<evidence type="ECO:0000256" key="3">
    <source>
        <dbReference type="ARBA" id="ARBA00022514"/>
    </source>
</evidence>
<dbReference type="GO" id="GO:0005615">
    <property type="term" value="C:extracellular space"/>
    <property type="evidence" value="ECO:0007669"/>
    <property type="project" value="UniProtKB-KW"/>
</dbReference>
<keyword evidence="5" id="KW-0732">Signal</keyword>
<evidence type="ECO:0000256" key="2">
    <source>
        <dbReference type="ARBA" id="ARBA00011033"/>
    </source>
</evidence>
<dbReference type="InterPro" id="IPR000471">
    <property type="entry name" value="Interferon_alpha/beta/delta"/>
</dbReference>
<accession>A0A8C3G0H9</accession>
<keyword evidence="7" id="KW-1015">Disulfide bond</keyword>
<dbReference type="Ensembl" id="ENSCLMT00005026669.1">
    <property type="protein sequence ID" value="ENSCLMP00005025520.1"/>
    <property type="gene ID" value="ENSCLMG00005012533.1"/>
</dbReference>
<dbReference type="Ensembl" id="ENSCLMT00005026769.1">
    <property type="protein sequence ID" value="ENSCLMP00005025618.1"/>
    <property type="gene ID" value="ENSCLMG00005012562.1"/>
</dbReference>
<dbReference type="Gene3D" id="1.20.1250.10">
    <property type="match status" value="1"/>
</dbReference>
<dbReference type="SUPFAM" id="SSF47266">
    <property type="entry name" value="4-helical cytokines"/>
    <property type="match status" value="1"/>
</dbReference>
<evidence type="ECO:0000313" key="8">
    <source>
        <dbReference type="Ensembl" id="ENSCLMP00005025520.1"/>
    </source>
</evidence>